<evidence type="ECO:0000313" key="2">
    <source>
        <dbReference type="Proteomes" id="UP000233551"/>
    </source>
</evidence>
<keyword evidence="2" id="KW-1185">Reference proteome</keyword>
<organism evidence="1 2">
    <name type="scientific">Punica granatum</name>
    <name type="common">Pomegranate</name>
    <dbReference type="NCBI Taxonomy" id="22663"/>
    <lineage>
        <taxon>Eukaryota</taxon>
        <taxon>Viridiplantae</taxon>
        <taxon>Streptophyta</taxon>
        <taxon>Embryophyta</taxon>
        <taxon>Tracheophyta</taxon>
        <taxon>Spermatophyta</taxon>
        <taxon>Magnoliopsida</taxon>
        <taxon>eudicotyledons</taxon>
        <taxon>Gunneridae</taxon>
        <taxon>Pentapetalae</taxon>
        <taxon>rosids</taxon>
        <taxon>malvids</taxon>
        <taxon>Myrtales</taxon>
        <taxon>Lythraceae</taxon>
        <taxon>Punica</taxon>
    </lineage>
</organism>
<proteinExistence type="predicted"/>
<evidence type="ECO:0000313" key="1">
    <source>
        <dbReference type="EMBL" id="PKI48971.1"/>
    </source>
</evidence>
<gene>
    <name evidence="1" type="ORF">CRG98_030638</name>
</gene>
<protein>
    <submittedName>
        <fullName evidence="1">Uncharacterized protein</fullName>
    </submittedName>
</protein>
<dbReference type="AlphaFoldDB" id="A0A2I0IYB3"/>
<name>A0A2I0IYB3_PUNGR</name>
<dbReference type="EMBL" id="PGOL01002301">
    <property type="protein sequence ID" value="PKI48971.1"/>
    <property type="molecule type" value="Genomic_DNA"/>
</dbReference>
<reference evidence="1 2" key="1">
    <citation type="submission" date="2017-11" db="EMBL/GenBank/DDBJ databases">
        <title>De-novo sequencing of pomegranate (Punica granatum L.) genome.</title>
        <authorList>
            <person name="Akparov Z."/>
            <person name="Amiraslanov A."/>
            <person name="Hajiyeva S."/>
            <person name="Abbasov M."/>
            <person name="Kaur K."/>
            <person name="Hamwieh A."/>
            <person name="Solovyev V."/>
            <person name="Salamov A."/>
            <person name="Braich B."/>
            <person name="Kosarev P."/>
            <person name="Mahmoud A."/>
            <person name="Hajiyev E."/>
            <person name="Babayeva S."/>
            <person name="Izzatullayeva V."/>
            <person name="Mammadov A."/>
            <person name="Mammadov A."/>
            <person name="Sharifova S."/>
            <person name="Ojaghi J."/>
            <person name="Eynullazada K."/>
            <person name="Bayramov B."/>
            <person name="Abdulazimova A."/>
            <person name="Shahmuradov I."/>
        </authorList>
    </citation>
    <scope>NUCLEOTIDE SEQUENCE [LARGE SCALE GENOMIC DNA]</scope>
    <source>
        <strain evidence="2">cv. AG2017</strain>
        <tissue evidence="1">Leaf</tissue>
    </source>
</reference>
<dbReference type="Proteomes" id="UP000233551">
    <property type="component" value="Unassembled WGS sequence"/>
</dbReference>
<sequence>MPVEELSKPRVCIVGSKQGGSGGQFVAGPAGLNSKLVERGVEADSARSTEHMREWQWRSASRPKAQCGIVGMNHTTHLDFPNNAKILDALFPSLEVQSQQTEITVISRAPKQLRKQSEKSSFGLLGHLRLHICITSLRFSCRSGRSETLFAKRPLQPPPETIRVDPITLGANDHHGHLEGSLGYPGPLTLPQNSIESLRGDIRLDLCQSDLFSVPAGSVCAIRVCSSKNSRNSTQKRSNLNFCGLIPHPGTRYDHSGLRGARTFTLSLRFTSKF</sequence>
<comment type="caution">
    <text evidence="1">The sequence shown here is derived from an EMBL/GenBank/DDBJ whole genome shotgun (WGS) entry which is preliminary data.</text>
</comment>
<accession>A0A2I0IYB3</accession>